<dbReference type="Proteomes" id="UP000504611">
    <property type="component" value="Unplaced"/>
</dbReference>
<evidence type="ECO:0000256" key="7">
    <source>
        <dbReference type="PIRSR" id="PIRSR624869-3"/>
    </source>
</evidence>
<keyword evidence="3" id="KW-0333">Golgi apparatus</keyword>
<comment type="cofactor">
    <cofactor evidence="7">
        <name>Mn(2+)</name>
        <dbReference type="ChEBI" id="CHEBI:29035"/>
    </cofactor>
</comment>
<keyword evidence="6" id="KW-0067">ATP-binding</keyword>
<evidence type="ECO:0000259" key="9">
    <source>
        <dbReference type="Pfam" id="PF06702"/>
    </source>
</evidence>
<dbReference type="GO" id="GO:0030166">
    <property type="term" value="P:proteoglycan biosynthetic process"/>
    <property type="evidence" value="ECO:0007669"/>
    <property type="project" value="TreeGrafter"/>
</dbReference>
<dbReference type="GO" id="GO:0016773">
    <property type="term" value="F:phosphotransferase activity, alcohol group as acceptor"/>
    <property type="evidence" value="ECO:0007669"/>
    <property type="project" value="TreeGrafter"/>
</dbReference>
<sequence>MYPGQASAVLQYWVIICPEWKQARSIGARLLSFYKRTAAPVLQKSPSDVTGLAANWSYRGHASGVRGLRCGGHTQRRVRRGEEMKLKQRVVVLCAVLLLLGLAKIFLLDGGEGSVASRRDLRAFRKMEAGLTLSRAARLTHTLQSPWEIASQWVGPREVYPEETPELAAVLMALSSARVERADVGYKGTQLKALLVLDGGQKVVFKPKRYTRDYVVEGEPYAGYDRHNAEVAAFHLDRILGFRRAPLVVGRYINLRTEIKPVATDQLLSTFLMQGNNTCFYGKCYYCRESEPACAEGEIMEGSLTLWLPDVWPLQKHRHPWGRTYREGKLARYDFGNPALDERSILAPLYQCCMVRVSTWNRLNLLRSGALSSAMRQALAFDPIAPILAEPHLAALDRRLSGIIATVKQCMETQGPDNTLIEDQIILTHP</sequence>
<proteinExistence type="inferred from homology"/>
<keyword evidence="7" id="KW-0464">Manganese</keyword>
<keyword evidence="4" id="KW-1015">Disulfide bond</keyword>
<protein>
    <submittedName>
        <fullName evidence="11">Glycosaminoglycan xylosylkinase</fullName>
    </submittedName>
</protein>
<feature type="domain" description="FAM20 C-terminal" evidence="9">
    <location>
        <begin position="335"/>
        <end position="418"/>
    </location>
</feature>
<evidence type="ECO:0000313" key="10">
    <source>
        <dbReference type="Proteomes" id="UP000504611"/>
    </source>
</evidence>
<feature type="transmembrane region" description="Helical" evidence="8">
    <location>
        <begin position="90"/>
        <end position="108"/>
    </location>
</feature>
<evidence type="ECO:0000256" key="4">
    <source>
        <dbReference type="ARBA" id="ARBA00023157"/>
    </source>
</evidence>
<evidence type="ECO:0000256" key="8">
    <source>
        <dbReference type="SAM" id="Phobius"/>
    </source>
</evidence>
<evidence type="ECO:0000313" key="11">
    <source>
        <dbReference type="RefSeq" id="XP_010767220.1"/>
    </source>
</evidence>
<comment type="subcellular location">
    <subcellularLocation>
        <location evidence="1">Golgi apparatus</location>
    </subcellularLocation>
</comment>
<dbReference type="InterPro" id="IPR009581">
    <property type="entry name" value="FAM20_C"/>
</dbReference>
<keyword evidence="10" id="KW-1185">Reference proteome</keyword>
<evidence type="ECO:0000256" key="6">
    <source>
        <dbReference type="PIRSR" id="PIRSR624869-2"/>
    </source>
</evidence>
<dbReference type="Pfam" id="PF06702">
    <property type="entry name" value="Fam20C"/>
    <property type="match status" value="2"/>
</dbReference>
<accession>A0A6I9MZW7</accession>
<comment type="similarity">
    <text evidence="2">Belongs to the FAM20 family.</text>
</comment>
<evidence type="ECO:0000256" key="3">
    <source>
        <dbReference type="ARBA" id="ARBA00023034"/>
    </source>
</evidence>
<evidence type="ECO:0000256" key="1">
    <source>
        <dbReference type="ARBA" id="ARBA00004555"/>
    </source>
</evidence>
<keyword evidence="6" id="KW-0547">Nucleotide-binding</keyword>
<dbReference type="GeneID" id="104943483"/>
<dbReference type="GO" id="GO:0005794">
    <property type="term" value="C:Golgi apparatus"/>
    <property type="evidence" value="ECO:0007669"/>
    <property type="project" value="UniProtKB-SubCell"/>
</dbReference>
<feature type="binding site" evidence="6">
    <location>
        <position position="190"/>
    </location>
    <ligand>
        <name>ATP</name>
        <dbReference type="ChEBI" id="CHEBI:30616"/>
    </ligand>
</feature>
<dbReference type="PANTHER" id="PTHR12450:SF14">
    <property type="entry name" value="GLYCOSAMINOGLYCAN XYLOSYLKINASE"/>
    <property type="match status" value="1"/>
</dbReference>
<organism evidence="10 11">
    <name type="scientific">Notothenia coriiceps</name>
    <name type="common">black rockcod</name>
    <dbReference type="NCBI Taxonomy" id="8208"/>
    <lineage>
        <taxon>Eukaryota</taxon>
        <taxon>Metazoa</taxon>
        <taxon>Chordata</taxon>
        <taxon>Craniata</taxon>
        <taxon>Vertebrata</taxon>
        <taxon>Euteleostomi</taxon>
        <taxon>Actinopterygii</taxon>
        <taxon>Neopterygii</taxon>
        <taxon>Teleostei</taxon>
        <taxon>Neoteleostei</taxon>
        <taxon>Acanthomorphata</taxon>
        <taxon>Eupercaria</taxon>
        <taxon>Perciformes</taxon>
        <taxon>Notothenioidei</taxon>
        <taxon>Nototheniidae</taxon>
        <taxon>Notothenia</taxon>
    </lineage>
</organism>
<name>A0A6I9MZW7_9TELE</name>
<dbReference type="RefSeq" id="XP_010767220.1">
    <property type="nucleotide sequence ID" value="XM_010768918.1"/>
</dbReference>
<keyword evidence="8" id="KW-0472">Membrane</keyword>
<reference evidence="11" key="1">
    <citation type="submission" date="2025-08" db="UniProtKB">
        <authorList>
            <consortium name="RefSeq"/>
        </authorList>
    </citation>
    <scope>IDENTIFICATION</scope>
    <source>
        <tissue evidence="11">Muscle</tissue>
    </source>
</reference>
<keyword evidence="7" id="KW-0479">Metal-binding</keyword>
<feature type="binding site" evidence="6">
    <location>
        <begin position="305"/>
        <end position="308"/>
    </location>
    <ligand>
        <name>ATP</name>
        <dbReference type="ChEBI" id="CHEBI:30616"/>
    </ligand>
</feature>
<keyword evidence="5" id="KW-0325">Glycoprotein</keyword>
<feature type="domain" description="FAM20 C-terminal" evidence="9">
    <location>
        <begin position="273"/>
        <end position="333"/>
    </location>
</feature>
<dbReference type="GO" id="GO:0005524">
    <property type="term" value="F:ATP binding"/>
    <property type="evidence" value="ECO:0007669"/>
    <property type="project" value="UniProtKB-KW"/>
</dbReference>
<dbReference type="AlphaFoldDB" id="A0A6I9MZW7"/>
<evidence type="ECO:0000256" key="5">
    <source>
        <dbReference type="ARBA" id="ARBA00023180"/>
    </source>
</evidence>
<evidence type="ECO:0000256" key="2">
    <source>
        <dbReference type="ARBA" id="ARBA00006557"/>
    </source>
</evidence>
<dbReference type="PANTHER" id="PTHR12450">
    <property type="entry name" value="DENTIN MATRIX PROTEIN 4 PROTEIN FAM20"/>
    <property type="match status" value="1"/>
</dbReference>
<feature type="binding site" evidence="7">
    <location>
        <position position="225"/>
    </location>
    <ligand>
        <name>Mn(2+)</name>
        <dbReference type="ChEBI" id="CHEBI:29035"/>
    </ligand>
</feature>
<dbReference type="CTD" id="9917"/>
<dbReference type="GO" id="GO:0046872">
    <property type="term" value="F:metal ion binding"/>
    <property type="evidence" value="ECO:0007669"/>
    <property type="project" value="UniProtKB-KW"/>
</dbReference>
<gene>
    <name evidence="11" type="primary">fam20b</name>
</gene>
<dbReference type="OrthoDB" id="8583677at2759"/>
<keyword evidence="8" id="KW-0812">Transmembrane</keyword>
<dbReference type="KEGG" id="ncc:104943483"/>
<dbReference type="InterPro" id="IPR024869">
    <property type="entry name" value="FAM20"/>
</dbReference>
<keyword evidence="8" id="KW-1133">Transmembrane helix</keyword>
<feature type="binding site" evidence="6">
    <location>
        <position position="206"/>
    </location>
    <ligand>
        <name>ATP</name>
        <dbReference type="ChEBI" id="CHEBI:30616"/>
    </ligand>
</feature>